<dbReference type="EMBL" id="SWMU01000001">
    <property type="protein sequence ID" value="TKS57464.1"/>
    <property type="molecule type" value="Genomic_DNA"/>
</dbReference>
<keyword evidence="4 5" id="KW-0720">Serine protease</keyword>
<dbReference type="GO" id="GO:0007165">
    <property type="term" value="P:signal transduction"/>
    <property type="evidence" value="ECO:0007669"/>
    <property type="project" value="TreeGrafter"/>
</dbReference>
<dbReference type="Proteomes" id="UP000306552">
    <property type="component" value="Unassembled WGS sequence"/>
</dbReference>
<dbReference type="Gene3D" id="3.90.226.10">
    <property type="entry name" value="2-enoyl-CoA Hydratase, Chain A, domain 1"/>
    <property type="match status" value="1"/>
</dbReference>
<dbReference type="InterPro" id="IPR005151">
    <property type="entry name" value="Tail-specific_protease"/>
</dbReference>
<reference evidence="7 8" key="1">
    <citation type="submission" date="2019-04" db="EMBL/GenBank/DDBJ databases">
        <title>Psychroflexus halotolerans sp. nov., isolated from a marine solar saltern.</title>
        <authorList>
            <person name="Feng X."/>
        </authorList>
    </citation>
    <scope>NUCLEOTIDE SEQUENCE [LARGE SCALE GENOMIC DNA]</scope>
    <source>
        <strain evidence="7 8">WDS2C27</strain>
    </source>
</reference>
<keyword evidence="8" id="KW-1185">Reference proteome</keyword>
<evidence type="ECO:0000256" key="4">
    <source>
        <dbReference type="ARBA" id="ARBA00022825"/>
    </source>
</evidence>
<evidence type="ECO:0000256" key="2">
    <source>
        <dbReference type="ARBA" id="ARBA00022670"/>
    </source>
</evidence>
<dbReference type="SUPFAM" id="SSF52096">
    <property type="entry name" value="ClpP/crotonase"/>
    <property type="match status" value="1"/>
</dbReference>
<accession>A0A4U5TV64</accession>
<evidence type="ECO:0000256" key="5">
    <source>
        <dbReference type="RuleBase" id="RU004404"/>
    </source>
</evidence>
<organism evidence="7 8">
    <name type="scientific">Mesohalobacter halotolerans</name>
    <dbReference type="NCBI Taxonomy" id="1883405"/>
    <lineage>
        <taxon>Bacteria</taxon>
        <taxon>Pseudomonadati</taxon>
        <taxon>Bacteroidota</taxon>
        <taxon>Flavobacteriia</taxon>
        <taxon>Flavobacteriales</taxon>
        <taxon>Flavobacteriaceae</taxon>
        <taxon>Mesohalobacter</taxon>
    </lineage>
</organism>
<dbReference type="CDD" id="cd07560">
    <property type="entry name" value="Peptidase_S41_CPP"/>
    <property type="match status" value="1"/>
</dbReference>
<dbReference type="InterPro" id="IPR036034">
    <property type="entry name" value="PDZ_sf"/>
</dbReference>
<dbReference type="SMART" id="SM00245">
    <property type="entry name" value="TSPc"/>
    <property type="match status" value="1"/>
</dbReference>
<dbReference type="PROSITE" id="PS50106">
    <property type="entry name" value="PDZ"/>
    <property type="match status" value="1"/>
</dbReference>
<dbReference type="Gene3D" id="2.30.42.10">
    <property type="match status" value="1"/>
</dbReference>
<dbReference type="AlphaFoldDB" id="A0A4U5TV64"/>
<keyword evidence="3 5" id="KW-0378">Hydrolase</keyword>
<dbReference type="Pfam" id="PF03572">
    <property type="entry name" value="Peptidase_S41"/>
    <property type="match status" value="1"/>
</dbReference>
<evidence type="ECO:0000256" key="1">
    <source>
        <dbReference type="ARBA" id="ARBA00009179"/>
    </source>
</evidence>
<gene>
    <name evidence="7" type="ORF">FCN74_03340</name>
</gene>
<dbReference type="InterPro" id="IPR004447">
    <property type="entry name" value="Peptidase_S41A"/>
</dbReference>
<dbReference type="SUPFAM" id="SSF50156">
    <property type="entry name" value="PDZ domain-like"/>
    <property type="match status" value="1"/>
</dbReference>
<evidence type="ECO:0000313" key="7">
    <source>
        <dbReference type="EMBL" id="TKS57464.1"/>
    </source>
</evidence>
<sequence>MKKLKYILLIAISVVILSSYTMYRSDFFEIAKQIEIFTALYKEINMNYVDEVNPAELMNTAITKMLTDLDPYTNFYNEQDVEDARIQKSANYANLGLELKSHHDKVIITNLLKDFAADQAGLKLGDEILKIDNSPVSDYKNNLGEVLNGAPNTSVKLEIKRENQTQVITLKRVLSKPSAVPFYGMANDKTGFIVLSQFTRTASKDVGLAVLELKEQGAEQLILDLRNNPGGLLSEAVNVSNIFVPKDQLIVYTKSQIENYNANYATRREPIDTEIPLVVLINDKSASASEIVSGSLQDLDRAVIVGARSFGKGLVQRPKPLKYGTQVKITISRYFLPSGRGIQALDYENGKSIRKSIENSTAFQTQNGRTVYDGGGIKPDIKVEAEEISDFTQTLIDDLILFDFSTHFANKNPNLDWKTFEVDTKVFDQFLDYVKTRDYEPKIKTDESVEALVKSAKSDNFDPKFIKTLNDLKSEIKDEKNQLFQTYKSQISALISDQIIKHYAYNQGVYQHNLEKAEVVKKAVKILSDKSQYNSILKP</sequence>
<dbReference type="NCBIfam" id="TIGR00225">
    <property type="entry name" value="prc"/>
    <property type="match status" value="1"/>
</dbReference>
<keyword evidence="2 5" id="KW-0645">Protease</keyword>
<dbReference type="OrthoDB" id="9812068at2"/>
<comment type="similarity">
    <text evidence="1 5">Belongs to the peptidase S41A family.</text>
</comment>
<dbReference type="GO" id="GO:0004175">
    <property type="term" value="F:endopeptidase activity"/>
    <property type="evidence" value="ECO:0007669"/>
    <property type="project" value="TreeGrafter"/>
</dbReference>
<dbReference type="InterPro" id="IPR029045">
    <property type="entry name" value="ClpP/crotonase-like_dom_sf"/>
</dbReference>
<evidence type="ECO:0000256" key="3">
    <source>
        <dbReference type="ARBA" id="ARBA00022801"/>
    </source>
</evidence>
<evidence type="ECO:0000313" key="8">
    <source>
        <dbReference type="Proteomes" id="UP000306552"/>
    </source>
</evidence>
<protein>
    <submittedName>
        <fullName evidence="7">S41 family peptidase</fullName>
    </submittedName>
</protein>
<dbReference type="InterPro" id="IPR001478">
    <property type="entry name" value="PDZ"/>
</dbReference>
<dbReference type="RefSeq" id="WP_138931165.1">
    <property type="nucleotide sequence ID" value="NZ_SWMU01000001.1"/>
</dbReference>
<evidence type="ECO:0000259" key="6">
    <source>
        <dbReference type="PROSITE" id="PS50106"/>
    </source>
</evidence>
<proteinExistence type="inferred from homology"/>
<dbReference type="PANTHER" id="PTHR32060">
    <property type="entry name" value="TAIL-SPECIFIC PROTEASE"/>
    <property type="match status" value="1"/>
</dbReference>
<dbReference type="GO" id="GO:0006508">
    <property type="term" value="P:proteolysis"/>
    <property type="evidence" value="ECO:0007669"/>
    <property type="project" value="UniProtKB-KW"/>
</dbReference>
<dbReference type="PANTHER" id="PTHR32060:SF30">
    <property type="entry name" value="CARBOXY-TERMINAL PROCESSING PROTEASE CTPA"/>
    <property type="match status" value="1"/>
</dbReference>
<dbReference type="GO" id="GO:0030288">
    <property type="term" value="C:outer membrane-bounded periplasmic space"/>
    <property type="evidence" value="ECO:0007669"/>
    <property type="project" value="TreeGrafter"/>
</dbReference>
<comment type="caution">
    <text evidence="7">The sequence shown here is derived from an EMBL/GenBank/DDBJ whole genome shotgun (WGS) entry which is preliminary data.</text>
</comment>
<dbReference type="GO" id="GO:0008236">
    <property type="term" value="F:serine-type peptidase activity"/>
    <property type="evidence" value="ECO:0007669"/>
    <property type="project" value="UniProtKB-KW"/>
</dbReference>
<dbReference type="Gene3D" id="3.30.750.44">
    <property type="match status" value="1"/>
</dbReference>
<feature type="domain" description="PDZ" evidence="6">
    <location>
        <begin position="83"/>
        <end position="163"/>
    </location>
</feature>
<dbReference type="SMART" id="SM00228">
    <property type="entry name" value="PDZ"/>
    <property type="match status" value="1"/>
</dbReference>
<name>A0A4U5TV64_9FLAO</name>
<dbReference type="Pfam" id="PF13180">
    <property type="entry name" value="PDZ_2"/>
    <property type="match status" value="1"/>
</dbReference>